<sequence length="145" mass="16948">MEGRSPVLGMQPTYDHLKYAYLDDHQHFPIIIANNLHREQEEKLLNILRKHKKAIMILRKEFRVVQKLIAGKLRSRWDGPFVVTNVFLYGAVELRDEATNRIFKVNGHQLKPFHEGPTMMVDEMESILLIDSRKTQLEKISSSPL</sequence>
<evidence type="ECO:0000313" key="2">
    <source>
        <dbReference type="Proteomes" id="UP000257109"/>
    </source>
</evidence>
<reference evidence="1" key="1">
    <citation type="submission" date="2018-05" db="EMBL/GenBank/DDBJ databases">
        <title>Draft genome of Mucuna pruriens seed.</title>
        <authorList>
            <person name="Nnadi N.E."/>
            <person name="Vos R."/>
            <person name="Hasami M.H."/>
            <person name="Devisetty U.K."/>
            <person name="Aguiy J.C."/>
        </authorList>
    </citation>
    <scope>NUCLEOTIDE SEQUENCE [LARGE SCALE GENOMIC DNA]</scope>
    <source>
        <strain evidence="1">JCA_2017</strain>
    </source>
</reference>
<organism evidence="1 2">
    <name type="scientific">Mucuna pruriens</name>
    <name type="common">Velvet bean</name>
    <name type="synonym">Dolichos pruriens</name>
    <dbReference type="NCBI Taxonomy" id="157652"/>
    <lineage>
        <taxon>Eukaryota</taxon>
        <taxon>Viridiplantae</taxon>
        <taxon>Streptophyta</taxon>
        <taxon>Embryophyta</taxon>
        <taxon>Tracheophyta</taxon>
        <taxon>Spermatophyta</taxon>
        <taxon>Magnoliopsida</taxon>
        <taxon>eudicotyledons</taxon>
        <taxon>Gunneridae</taxon>
        <taxon>Pentapetalae</taxon>
        <taxon>rosids</taxon>
        <taxon>fabids</taxon>
        <taxon>Fabales</taxon>
        <taxon>Fabaceae</taxon>
        <taxon>Papilionoideae</taxon>
        <taxon>50 kb inversion clade</taxon>
        <taxon>NPAAA clade</taxon>
        <taxon>indigoferoid/millettioid clade</taxon>
        <taxon>Phaseoleae</taxon>
        <taxon>Mucuna</taxon>
    </lineage>
</organism>
<dbReference type="EMBL" id="QJKJ01011090">
    <property type="protein sequence ID" value="RDX72031.1"/>
    <property type="molecule type" value="Genomic_DNA"/>
</dbReference>
<dbReference type="Proteomes" id="UP000257109">
    <property type="component" value="Unassembled WGS sequence"/>
</dbReference>
<proteinExistence type="predicted"/>
<gene>
    <name evidence="1" type="ORF">CR513_48551</name>
</gene>
<accession>A0A371F168</accession>
<protein>
    <recommendedName>
        <fullName evidence="3">Reverse transcriptase domain-containing protein</fullName>
    </recommendedName>
</protein>
<dbReference type="OrthoDB" id="1741700at2759"/>
<comment type="caution">
    <text evidence="1">The sequence shown here is derived from an EMBL/GenBank/DDBJ whole genome shotgun (WGS) entry which is preliminary data.</text>
</comment>
<name>A0A371F168_MUCPR</name>
<feature type="non-terminal residue" evidence="1">
    <location>
        <position position="1"/>
    </location>
</feature>
<keyword evidence="2" id="KW-1185">Reference proteome</keyword>
<evidence type="ECO:0008006" key="3">
    <source>
        <dbReference type="Google" id="ProtNLM"/>
    </source>
</evidence>
<feature type="non-terminal residue" evidence="1">
    <location>
        <position position="145"/>
    </location>
</feature>
<dbReference type="AlphaFoldDB" id="A0A371F168"/>
<evidence type="ECO:0000313" key="1">
    <source>
        <dbReference type="EMBL" id="RDX72031.1"/>
    </source>
</evidence>